<proteinExistence type="inferred from homology"/>
<evidence type="ECO:0000256" key="3">
    <source>
        <dbReference type="ARBA" id="ARBA00022490"/>
    </source>
</evidence>
<dbReference type="Pfam" id="PF04112">
    <property type="entry name" value="Mak10"/>
    <property type="match status" value="1"/>
</dbReference>
<reference evidence="6 7" key="1">
    <citation type="submission" date="2016-07" db="EMBL/GenBank/DDBJ databases">
        <title>Pervasive Adenine N6-methylation of Active Genes in Fungi.</title>
        <authorList>
            <consortium name="DOE Joint Genome Institute"/>
            <person name="Mondo S.J."/>
            <person name="Dannebaum R.O."/>
            <person name="Kuo R.C."/>
            <person name="Labutti K."/>
            <person name="Haridas S."/>
            <person name="Kuo A."/>
            <person name="Salamov A."/>
            <person name="Ahrendt S.R."/>
            <person name="Lipzen A."/>
            <person name="Sullivan W."/>
            <person name="Andreopoulos W.B."/>
            <person name="Clum A."/>
            <person name="Lindquist E."/>
            <person name="Daum C."/>
            <person name="Ramamoorthy G.K."/>
            <person name="Gryganskyi A."/>
            <person name="Culley D."/>
            <person name="Magnuson J.K."/>
            <person name="James T.Y."/>
            <person name="O'Malley M.A."/>
            <person name="Stajich J.E."/>
            <person name="Spatafora J.W."/>
            <person name="Visel A."/>
            <person name="Grigoriev I.V."/>
        </authorList>
    </citation>
    <scope>NUCLEOTIDE SEQUENCE [LARGE SCALE GENOMIC DNA]</scope>
    <source>
        <strain evidence="6 7">12-1054</strain>
    </source>
</reference>
<evidence type="ECO:0000256" key="1">
    <source>
        <dbReference type="ARBA" id="ARBA00004496"/>
    </source>
</evidence>
<feature type="domain" description="NAA35-like N-terminal" evidence="4">
    <location>
        <begin position="27"/>
        <end position="181"/>
    </location>
</feature>
<comment type="subcellular location">
    <subcellularLocation>
        <location evidence="1">Cytoplasm</location>
    </subcellularLocation>
</comment>
<dbReference type="PANTHER" id="PTHR21373">
    <property type="entry name" value="GLUCOSE REPRESSIBLE PROTEIN MAK10"/>
    <property type="match status" value="1"/>
</dbReference>
<evidence type="ECO:0000259" key="4">
    <source>
        <dbReference type="Pfam" id="PF04112"/>
    </source>
</evidence>
<accession>A0A1Y2EQR3</accession>
<evidence type="ECO:0000259" key="5">
    <source>
        <dbReference type="Pfam" id="PF25789"/>
    </source>
</evidence>
<evidence type="ECO:0000256" key="2">
    <source>
        <dbReference type="ARBA" id="ARBA00006289"/>
    </source>
</evidence>
<protein>
    <submittedName>
        <fullName evidence="6">Mak10 subunit, NatC N-terminal acetyltransferase-domain-containing protein</fullName>
    </submittedName>
</protein>
<dbReference type="InterPro" id="IPR057982">
    <property type="entry name" value="TPR_NAA35"/>
</dbReference>
<evidence type="ECO:0000313" key="7">
    <source>
        <dbReference type="Proteomes" id="UP000193685"/>
    </source>
</evidence>
<keyword evidence="3" id="KW-0963">Cytoplasm</keyword>
<sequence>MSSHGITDMTDVTAAFKKACEDALDLGELIRLETFQLQDSIAALEIMDPKMDNGVIDAKELALGSYDCSQALSPQEVLSIMDQLLASEMAWQTGASLAQTLFTCVYVQALLGPRLQDRDPSKYRLDDPLHEHVLFPYVAATIRSCEFVREEFMAGRLYDEEDISAHDFDERMLSDEPSHTIQALLTDGIAWCKAQQLDHLALRLQQRQAWLQLTSQMSDATALQLNARTLESLLTEMTIPACTLKPDTLAAIFNPTIQRRFASTTPPRPIVTMSVEAAVDLLKRLCADMAPLKVISSDARHSPAVMHAYFEVLRCRELPYLPLTRSLMQRHFQESPGLKALPEQERYLINAVQELSGKRPEYFDASLARVEQPSDKRFKIHQLITMLLQRATPPILDLYRIYWHNPSRQRRNLCKVLLDLDVLQGEAELLDTELASLTKEHPKQLTNGRTSLSYTLSSWLFNTKLDVSLKIWFMGFEQELYRPWELDLVYLQLEHLIALQIDHLNTIYLDRVPASDQKVRDHLDSVITYNEVLIVMCRACIDLLKLLKKLKLIQDDRCPFSSRALLYEYRMKPFNLLVSPPALTWQDTRSCLDTSDLTAQQLKKNAADGVHQGRLQAAAAMKSSPSPLLSILPEVLDHQRAEMKAMVATCISNNLFLSQLSQQMQTGKVGSTKLAIRYPFTKHFPVFGFES</sequence>
<comment type="caution">
    <text evidence="6">The sequence shown here is derived from an EMBL/GenBank/DDBJ whole genome shotgun (WGS) entry which is preliminary data.</text>
</comment>
<dbReference type="Proteomes" id="UP000193685">
    <property type="component" value="Unassembled WGS sequence"/>
</dbReference>
<dbReference type="GeneID" id="63783083"/>
<dbReference type="InterPro" id="IPR057983">
    <property type="entry name" value="NAA35-like_N"/>
</dbReference>
<dbReference type="GO" id="GO:0031417">
    <property type="term" value="C:NatC complex"/>
    <property type="evidence" value="ECO:0007669"/>
    <property type="project" value="InterPro"/>
</dbReference>
<dbReference type="Pfam" id="PF25789">
    <property type="entry name" value="TPR_NAA35"/>
    <property type="match status" value="1"/>
</dbReference>
<keyword evidence="6" id="KW-0808">Transferase</keyword>
<dbReference type="EMBL" id="MCFI01000032">
    <property type="protein sequence ID" value="ORY73889.1"/>
    <property type="molecule type" value="Genomic_DNA"/>
</dbReference>
<organism evidence="6 7">
    <name type="scientific">Protomyces lactucae-debilis</name>
    <dbReference type="NCBI Taxonomy" id="2754530"/>
    <lineage>
        <taxon>Eukaryota</taxon>
        <taxon>Fungi</taxon>
        <taxon>Dikarya</taxon>
        <taxon>Ascomycota</taxon>
        <taxon>Taphrinomycotina</taxon>
        <taxon>Taphrinomycetes</taxon>
        <taxon>Taphrinales</taxon>
        <taxon>Protomycetaceae</taxon>
        <taxon>Protomyces</taxon>
    </lineage>
</organism>
<dbReference type="PANTHER" id="PTHR21373:SF0">
    <property type="entry name" value="N-ALPHA-ACETYLTRANSFERASE 35, NATC AUXILIARY SUBUNIT"/>
    <property type="match status" value="1"/>
</dbReference>
<evidence type="ECO:0000313" key="6">
    <source>
        <dbReference type="EMBL" id="ORY73889.1"/>
    </source>
</evidence>
<dbReference type="GO" id="GO:0016740">
    <property type="term" value="F:transferase activity"/>
    <property type="evidence" value="ECO:0007669"/>
    <property type="project" value="UniProtKB-KW"/>
</dbReference>
<dbReference type="STRING" id="56484.A0A1Y2EQR3"/>
<name>A0A1Y2EQR3_PROLT</name>
<dbReference type="OMA" id="QMEWIVQ"/>
<dbReference type="AlphaFoldDB" id="A0A1Y2EQR3"/>
<dbReference type="InterPro" id="IPR007244">
    <property type="entry name" value="Naa35_N"/>
</dbReference>
<keyword evidence="7" id="KW-1185">Reference proteome</keyword>
<comment type="similarity">
    <text evidence="2">Belongs to the MAK10 family.</text>
</comment>
<dbReference type="RefSeq" id="XP_040721894.1">
    <property type="nucleotide sequence ID" value="XM_040866484.1"/>
</dbReference>
<feature type="domain" description="NAA35-like TPR repeats" evidence="5">
    <location>
        <begin position="370"/>
        <end position="686"/>
    </location>
</feature>
<dbReference type="OrthoDB" id="269405at2759"/>
<gene>
    <name evidence="6" type="ORF">BCR37DRAFT_228237</name>
</gene>